<sequence length="94" mass="9226">MSLAPNQSYYADFQMDARIQPGSSAGANFTFNGTPVIGTGTGVSNTGSAVAVSGMSGNAIVTTGATGGTLSVNVTSSPQASLFSSPAVSVYKIA</sequence>
<evidence type="ECO:0000313" key="2">
    <source>
        <dbReference type="Proteomes" id="UP001241848"/>
    </source>
</evidence>
<dbReference type="Proteomes" id="UP001241848">
    <property type="component" value="Unassembled WGS sequence"/>
</dbReference>
<gene>
    <name evidence="1" type="ORF">OIN60_20565</name>
</gene>
<protein>
    <submittedName>
        <fullName evidence="1">Uncharacterized protein</fullName>
    </submittedName>
</protein>
<dbReference type="RefSeq" id="WP_305756724.1">
    <property type="nucleotide sequence ID" value="NZ_JAPCKK010000031.1"/>
</dbReference>
<comment type="caution">
    <text evidence="1">The sequence shown here is derived from an EMBL/GenBank/DDBJ whole genome shotgun (WGS) entry which is preliminary data.</text>
</comment>
<name>A0ABT9FWL9_9BACL</name>
<keyword evidence="2" id="KW-1185">Reference proteome</keyword>
<proteinExistence type="predicted"/>
<reference evidence="1 2" key="1">
    <citation type="submission" date="2022-10" db="EMBL/GenBank/DDBJ databases">
        <title>Paenibacillus description and whole genome data of maize root bacterial community.</title>
        <authorList>
            <person name="Marton D."/>
            <person name="Farkas M."/>
            <person name="Cserhati M."/>
        </authorList>
    </citation>
    <scope>NUCLEOTIDE SEQUENCE [LARGE SCALE GENOMIC DNA]</scope>
    <source>
        <strain evidence="1 2">P96</strain>
    </source>
</reference>
<dbReference type="EMBL" id="JAPCKK010000031">
    <property type="protein sequence ID" value="MDP4099118.1"/>
    <property type="molecule type" value="Genomic_DNA"/>
</dbReference>
<evidence type="ECO:0000313" key="1">
    <source>
        <dbReference type="EMBL" id="MDP4099118.1"/>
    </source>
</evidence>
<organism evidence="1 2">
    <name type="scientific">Paenibacillus zeirhizosphaerae</name>
    <dbReference type="NCBI Taxonomy" id="2987519"/>
    <lineage>
        <taxon>Bacteria</taxon>
        <taxon>Bacillati</taxon>
        <taxon>Bacillota</taxon>
        <taxon>Bacilli</taxon>
        <taxon>Bacillales</taxon>
        <taxon>Paenibacillaceae</taxon>
        <taxon>Paenibacillus</taxon>
    </lineage>
</organism>
<accession>A0ABT9FWL9</accession>